<sequence>MLTCWIVQNALFKTLFRTTKAAPYGTDAHCEHPAVANLNLVYTINFEGLVSHRSPTTHSDFGDRSTLKATKQTLRQIATSFFVRLPSVQHVIRRDKAALGTWSKRDYYKSIIFRFGNELEWYTKVKTQDLLLPQKEDLDSARFDLDRLLISNWPYAEFLQDHNFVEWCSRWYSQQPKHVRNLPVDVLKRIHHAEGCKPALRSQGYHLYEIGHVLERSQLVELNLRLSKSQHVPLLVLEIPSMNLVRFPQGHGRQLRNNSPGKCFLNILATDFFDSQHRLRDVIDADCPPHIHSNYGRRKCVFVERQRSTAEKVYEFIGEFEVTLALHRMSDSRPLPSNTRQTEAAYGLVHLVPYLSTACFFYALPPPDNPELMLSGVISTVDFDV</sequence>
<reference evidence="1 2" key="1">
    <citation type="journal article" date="2024" name="J Genomics">
        <title>Draft genome sequencing and assembly of Favolaschia claudopus CIRM-BRFM 2984 isolated from oak limbs.</title>
        <authorList>
            <person name="Navarro D."/>
            <person name="Drula E."/>
            <person name="Chaduli D."/>
            <person name="Cazenave R."/>
            <person name="Ahrendt S."/>
            <person name="Wang J."/>
            <person name="Lipzen A."/>
            <person name="Daum C."/>
            <person name="Barry K."/>
            <person name="Grigoriev I.V."/>
            <person name="Favel A."/>
            <person name="Rosso M.N."/>
            <person name="Martin F."/>
        </authorList>
    </citation>
    <scope>NUCLEOTIDE SEQUENCE [LARGE SCALE GENOMIC DNA]</scope>
    <source>
        <strain evidence="1 2">CIRM-BRFM 2984</strain>
    </source>
</reference>
<gene>
    <name evidence="1" type="ORF">R3P38DRAFT_3182193</name>
</gene>
<evidence type="ECO:0000313" key="2">
    <source>
        <dbReference type="Proteomes" id="UP001362999"/>
    </source>
</evidence>
<comment type="caution">
    <text evidence="1">The sequence shown here is derived from an EMBL/GenBank/DDBJ whole genome shotgun (WGS) entry which is preliminary data.</text>
</comment>
<name>A0AAW0CGE7_9AGAR</name>
<dbReference type="AlphaFoldDB" id="A0AAW0CGE7"/>
<proteinExistence type="predicted"/>
<keyword evidence="2" id="KW-1185">Reference proteome</keyword>
<dbReference type="EMBL" id="JAWWNJ010000017">
    <property type="protein sequence ID" value="KAK7038086.1"/>
    <property type="molecule type" value="Genomic_DNA"/>
</dbReference>
<accession>A0AAW0CGE7</accession>
<dbReference type="Proteomes" id="UP001362999">
    <property type="component" value="Unassembled WGS sequence"/>
</dbReference>
<evidence type="ECO:0000313" key="1">
    <source>
        <dbReference type="EMBL" id="KAK7038086.1"/>
    </source>
</evidence>
<organism evidence="1 2">
    <name type="scientific">Favolaschia claudopus</name>
    <dbReference type="NCBI Taxonomy" id="2862362"/>
    <lineage>
        <taxon>Eukaryota</taxon>
        <taxon>Fungi</taxon>
        <taxon>Dikarya</taxon>
        <taxon>Basidiomycota</taxon>
        <taxon>Agaricomycotina</taxon>
        <taxon>Agaricomycetes</taxon>
        <taxon>Agaricomycetidae</taxon>
        <taxon>Agaricales</taxon>
        <taxon>Marasmiineae</taxon>
        <taxon>Mycenaceae</taxon>
        <taxon>Favolaschia</taxon>
    </lineage>
</organism>
<protein>
    <submittedName>
        <fullName evidence="1">Uncharacterized protein</fullName>
    </submittedName>
</protein>